<organism evidence="3">
    <name type="scientific">Cladocopium goreaui</name>
    <dbReference type="NCBI Taxonomy" id="2562237"/>
    <lineage>
        <taxon>Eukaryota</taxon>
        <taxon>Sar</taxon>
        <taxon>Alveolata</taxon>
        <taxon>Dinophyceae</taxon>
        <taxon>Suessiales</taxon>
        <taxon>Symbiodiniaceae</taxon>
        <taxon>Cladocopium</taxon>
    </lineage>
</organism>
<evidence type="ECO:0000313" key="4">
    <source>
        <dbReference type="EMBL" id="CAL1133446.1"/>
    </source>
</evidence>
<keyword evidence="5" id="KW-0808">Transferase</keyword>
<feature type="signal peptide" evidence="1">
    <location>
        <begin position="1"/>
        <end position="18"/>
    </location>
</feature>
<sequence>MWRIVRSLAAFLPCCAKAQIPGLEQTCDARPISKKVEDWCDRSCTQLLAFLRMRADFEAIDFNVYKASDAMNTWSSCPTAHRGILLARIADQLRKLPQGLDGLDAARRLLMNTEYIARAYVMDINITGYLASGTSYAPWFHMGIIHHLITDKYPEIFDMSEPQGVPEGRQQLLQSLEHYLSLDAPDRPLKRGLTRGSLSSLDMAVTRFAEADFIRITRAPGVLGHGGEESAERAEMERLLSLGQKHLQQAYRHNKARAPPSWSDLHGVLTTVGRSQVPLFDILDRLDSQVIEGIHLRDSVTHESKSFLVHLLPTRNVESNHVRSVIDLHCDRVFRDIVAEHRGQPITVVEVGAHLGGCILHALTHSHLESRGLAIDAYAPAVDALRRTAVSNQMEERLTVVEQFVCADDDRKFSLVFSETGVLSQPGWEDVSVNASCERSSVVECRSLDSLLQAHSFDEVDILRLSVLGREYDALRSAERFLAAGKVKVVAASVLRDNYAPADMARMLLRYGYTLTFDASVDEEVLQILSDRELIPEGTLTLVARRANS</sequence>
<dbReference type="Pfam" id="PF05050">
    <property type="entry name" value="Methyltransf_21"/>
    <property type="match status" value="1"/>
</dbReference>
<name>A0A9P1BV86_9DINO</name>
<dbReference type="SUPFAM" id="SSF53335">
    <property type="entry name" value="S-adenosyl-L-methionine-dependent methyltransferases"/>
    <property type="match status" value="1"/>
</dbReference>
<evidence type="ECO:0000313" key="3">
    <source>
        <dbReference type="EMBL" id="CAI3980071.1"/>
    </source>
</evidence>
<dbReference type="AlphaFoldDB" id="A0A9P1BV86"/>
<keyword evidence="1" id="KW-0732">Signal</keyword>
<dbReference type="Proteomes" id="UP001152797">
    <property type="component" value="Unassembled WGS sequence"/>
</dbReference>
<reference evidence="3" key="1">
    <citation type="submission" date="2022-10" db="EMBL/GenBank/DDBJ databases">
        <authorList>
            <person name="Chen Y."/>
            <person name="Dougan E. K."/>
            <person name="Chan C."/>
            <person name="Rhodes N."/>
            <person name="Thang M."/>
        </authorList>
    </citation>
    <scope>NUCLEOTIDE SEQUENCE</scope>
</reference>
<dbReference type="EMBL" id="CAMXCT030000535">
    <property type="protein sequence ID" value="CAL4767383.1"/>
    <property type="molecule type" value="Genomic_DNA"/>
</dbReference>
<feature type="chain" id="PRO_5043269852" evidence="1">
    <location>
        <begin position="19"/>
        <end position="549"/>
    </location>
</feature>
<dbReference type="EMBL" id="CAMXCT020000535">
    <property type="protein sequence ID" value="CAL1133446.1"/>
    <property type="molecule type" value="Genomic_DNA"/>
</dbReference>
<proteinExistence type="predicted"/>
<dbReference type="EMBL" id="CAMXCT010000535">
    <property type="protein sequence ID" value="CAI3980071.1"/>
    <property type="molecule type" value="Genomic_DNA"/>
</dbReference>
<reference evidence="4" key="2">
    <citation type="submission" date="2024-04" db="EMBL/GenBank/DDBJ databases">
        <authorList>
            <person name="Chen Y."/>
            <person name="Shah S."/>
            <person name="Dougan E. K."/>
            <person name="Thang M."/>
            <person name="Chan C."/>
        </authorList>
    </citation>
    <scope>NUCLEOTIDE SEQUENCE [LARGE SCALE GENOMIC DNA]</scope>
</reference>
<dbReference type="GO" id="GO:0032259">
    <property type="term" value="P:methylation"/>
    <property type="evidence" value="ECO:0007669"/>
    <property type="project" value="UniProtKB-KW"/>
</dbReference>
<accession>A0A9P1BV86</accession>
<dbReference type="InterPro" id="IPR029063">
    <property type="entry name" value="SAM-dependent_MTases_sf"/>
</dbReference>
<evidence type="ECO:0000313" key="5">
    <source>
        <dbReference type="EMBL" id="CAL4767383.1"/>
    </source>
</evidence>
<protein>
    <submittedName>
        <fullName evidence="5">Methyltransferase FkbM domain-containing protein</fullName>
    </submittedName>
</protein>
<comment type="caution">
    <text evidence="3">The sequence shown here is derived from an EMBL/GenBank/DDBJ whole genome shotgun (WGS) entry which is preliminary data.</text>
</comment>
<evidence type="ECO:0000259" key="2">
    <source>
        <dbReference type="Pfam" id="PF05050"/>
    </source>
</evidence>
<feature type="domain" description="Methyltransferase FkbM" evidence="2">
    <location>
        <begin position="440"/>
        <end position="514"/>
    </location>
</feature>
<dbReference type="OrthoDB" id="424958at2759"/>
<evidence type="ECO:0000313" key="6">
    <source>
        <dbReference type="Proteomes" id="UP001152797"/>
    </source>
</evidence>
<keyword evidence="5" id="KW-0489">Methyltransferase</keyword>
<dbReference type="GO" id="GO:0008168">
    <property type="term" value="F:methyltransferase activity"/>
    <property type="evidence" value="ECO:0007669"/>
    <property type="project" value="UniProtKB-KW"/>
</dbReference>
<gene>
    <name evidence="3" type="ORF">C1SCF055_LOCUS7979</name>
</gene>
<evidence type="ECO:0000256" key="1">
    <source>
        <dbReference type="SAM" id="SignalP"/>
    </source>
</evidence>
<dbReference type="Gene3D" id="3.40.50.150">
    <property type="entry name" value="Vaccinia Virus protein VP39"/>
    <property type="match status" value="1"/>
</dbReference>
<dbReference type="InterPro" id="IPR006342">
    <property type="entry name" value="FkbM_mtfrase"/>
</dbReference>
<keyword evidence="6" id="KW-1185">Reference proteome</keyword>